<gene>
    <name evidence="2" type="ORF">KHLLAP_LOCUS6982</name>
</gene>
<reference evidence="2" key="1">
    <citation type="submission" date="2023-10" db="EMBL/GenBank/DDBJ databases">
        <authorList>
            <person name="Hackl T."/>
        </authorList>
    </citation>
    <scope>NUCLEOTIDE SEQUENCE</scope>
</reference>
<proteinExistence type="predicted"/>
<keyword evidence="3" id="KW-1185">Reference proteome</keyword>
<protein>
    <submittedName>
        <fullName evidence="2">Uu.00g006440.m01.CDS01</fullName>
    </submittedName>
</protein>
<dbReference type="Proteomes" id="UP001295740">
    <property type="component" value="Unassembled WGS sequence"/>
</dbReference>
<dbReference type="PANTHER" id="PTHR24148">
    <property type="entry name" value="ANKYRIN REPEAT DOMAIN-CONTAINING PROTEIN 39 HOMOLOG-RELATED"/>
    <property type="match status" value="1"/>
</dbReference>
<dbReference type="InterPro" id="IPR052895">
    <property type="entry name" value="HetReg/Transcr_Mod"/>
</dbReference>
<dbReference type="AlphaFoldDB" id="A0AAI8VKC2"/>
<evidence type="ECO:0000313" key="3">
    <source>
        <dbReference type="Proteomes" id="UP001295740"/>
    </source>
</evidence>
<dbReference type="PANTHER" id="PTHR24148:SF73">
    <property type="entry name" value="HET DOMAIN PROTEIN (AFU_ORTHOLOGUE AFUA_8G01020)"/>
    <property type="match status" value="1"/>
</dbReference>
<name>A0AAI8VKC2_9PEZI</name>
<dbReference type="EMBL" id="CAUWAG010000008">
    <property type="protein sequence ID" value="CAJ2506514.1"/>
    <property type="molecule type" value="Genomic_DNA"/>
</dbReference>
<dbReference type="Pfam" id="PF06985">
    <property type="entry name" value="HET"/>
    <property type="match status" value="1"/>
</dbReference>
<sequence length="607" mass="70273">MEKFKGISPHKPLRTDVNEIRIVKLLPNVFNAPIECELEHITIDVEADYEALSYCWGDASVTHPIRLNGRVYPITTSLFTGLNYLRLEDRPRRLWVDSLCINQTDLDERSHEVQRMRDIYEKAKEVIIWLGDYHPFTRLYVKRVFDYVTKLATCWEDEEEEALISAWGFDELWHFQTELQDFLKTRQWFQRIWVLQEVSVRPNPWLKNVDITPDLICGHLRLPVVYLRQVQNYWVTQPTTARLSLPSLCPTLDRLRLIWEGHQDLMGQEPHPFANQLVWILSLVAAKFDATDERDTIFATLGLLNAKSIPSQVRPDYTKTASQVLIDCATFLIEDSNFVNIIQYNSMQTTQLPSWVPDWRYNARHPIYAGSETGPGIHSRVLEKGNALEVDIMPFTEISMLGPKFEIINTEEKMFNVWEDFFLDIGECLDGRKLPARGYTNFEEAVWQLLIIFSINFQWLLDPGCFEGVLGDNAPSFIRRHSLDVSARGHSTLEKDFMEDSLKIISESVTNKYVFRCADNSIGIMGQSFAKPQPGDMICSIRGACSEFVLRPLIKGYRIIGRCERTIRTLELTMTEVGLLDWMGTTHLLSVLSELWATADFHRTTIY</sequence>
<feature type="domain" description="Heterokaryon incompatibility" evidence="1">
    <location>
        <begin position="49"/>
        <end position="197"/>
    </location>
</feature>
<comment type="caution">
    <text evidence="2">The sequence shown here is derived from an EMBL/GenBank/DDBJ whole genome shotgun (WGS) entry which is preliminary data.</text>
</comment>
<dbReference type="InterPro" id="IPR010730">
    <property type="entry name" value="HET"/>
</dbReference>
<accession>A0AAI8VKC2</accession>
<evidence type="ECO:0000313" key="2">
    <source>
        <dbReference type="EMBL" id="CAJ2506514.1"/>
    </source>
</evidence>
<organism evidence="2 3">
    <name type="scientific">Anthostomella pinea</name>
    <dbReference type="NCBI Taxonomy" id="933095"/>
    <lineage>
        <taxon>Eukaryota</taxon>
        <taxon>Fungi</taxon>
        <taxon>Dikarya</taxon>
        <taxon>Ascomycota</taxon>
        <taxon>Pezizomycotina</taxon>
        <taxon>Sordariomycetes</taxon>
        <taxon>Xylariomycetidae</taxon>
        <taxon>Xylariales</taxon>
        <taxon>Xylariaceae</taxon>
        <taxon>Anthostomella</taxon>
    </lineage>
</organism>
<evidence type="ECO:0000259" key="1">
    <source>
        <dbReference type="Pfam" id="PF06985"/>
    </source>
</evidence>